<dbReference type="EMBL" id="OMOH01000001">
    <property type="protein sequence ID" value="SPF67066.1"/>
    <property type="molecule type" value="Genomic_DNA"/>
</dbReference>
<dbReference type="Proteomes" id="UP000265962">
    <property type="component" value="Unassembled WGS sequence"/>
</dbReference>
<keyword evidence="2" id="KW-1185">Reference proteome</keyword>
<evidence type="ECO:0000313" key="2">
    <source>
        <dbReference type="Proteomes" id="UP000265962"/>
    </source>
</evidence>
<reference evidence="2" key="1">
    <citation type="submission" date="2018-02" db="EMBL/GenBank/DDBJ databases">
        <authorList>
            <person name="Hornung B."/>
        </authorList>
    </citation>
    <scope>NUCLEOTIDE SEQUENCE [LARGE SCALE GENOMIC DNA]</scope>
</reference>
<gene>
    <name evidence="1" type="ORF">PROPJV5_0075</name>
</gene>
<dbReference type="RefSeq" id="WP_119714373.1">
    <property type="nucleotide sequence ID" value="NZ_OMOH01000001.1"/>
</dbReference>
<sequence length="355" mass="39863">MTIAIKYGALVDEKLVDEEGNLAARGSGGALVERLLKIFPESCLVGYEDMKAKGFEVKRITSLDPVSDLVINLDVMDSVGSFQILHRHGAEPKIMNLQWLPPRHYHHRVNFAALGLSYALFPTLCAGERTASEVTELCHRWGSPAIREKAPISWFYPGVRDDLVQPHRGAEIPTVLYPTIHVSEDKQPRVFMAIVAEVATRMELRMEASLAERELVSMAAMRMSSHSWTHVGPVFGRRENYWESLSQMTAFLSTAREEAYSLEYLEALLAGVVGVLPRREWVKGVVPDAYPYLYGSEEEAADMLEEVLRDPQAAQARVDEASGGSIRDWILTHHARSAGNKAIQEKVRDWFPEVF</sequence>
<dbReference type="SUPFAM" id="SSF53756">
    <property type="entry name" value="UDP-Glycosyltransferase/glycogen phosphorylase"/>
    <property type="match status" value="1"/>
</dbReference>
<evidence type="ECO:0000313" key="1">
    <source>
        <dbReference type="EMBL" id="SPF67066.1"/>
    </source>
</evidence>
<organism evidence="1 2">
    <name type="scientific">Propionibacterium ruminifibrarum</name>
    <dbReference type="NCBI Taxonomy" id="1962131"/>
    <lineage>
        <taxon>Bacteria</taxon>
        <taxon>Bacillati</taxon>
        <taxon>Actinomycetota</taxon>
        <taxon>Actinomycetes</taxon>
        <taxon>Propionibacteriales</taxon>
        <taxon>Propionibacteriaceae</taxon>
        <taxon>Propionibacterium</taxon>
    </lineage>
</organism>
<name>A0A375HX36_9ACTN</name>
<protein>
    <recommendedName>
        <fullName evidence="3">Glycosyltransferase family 1 protein</fullName>
    </recommendedName>
</protein>
<accession>A0A375HX36</accession>
<dbReference type="OrthoDB" id="3247161at2"/>
<proteinExistence type="predicted"/>
<dbReference type="AlphaFoldDB" id="A0A375HX36"/>
<evidence type="ECO:0008006" key="3">
    <source>
        <dbReference type="Google" id="ProtNLM"/>
    </source>
</evidence>
<dbReference type="Gene3D" id="3.40.50.2000">
    <property type="entry name" value="Glycogen Phosphorylase B"/>
    <property type="match status" value="1"/>
</dbReference>